<dbReference type="STRING" id="1249627.D779_0961"/>
<accession>W9V8Y3</accession>
<dbReference type="eggNOG" id="COG5544">
    <property type="taxonomic scope" value="Bacteria"/>
</dbReference>
<dbReference type="Proteomes" id="UP000019460">
    <property type="component" value="Unassembled WGS sequence"/>
</dbReference>
<reference evidence="1 2" key="1">
    <citation type="submission" date="2012-11" db="EMBL/GenBank/DDBJ databases">
        <title>Genome assembly of Thiorhodococcus sp. AK35.</title>
        <authorList>
            <person name="Nupur N."/>
            <person name="Khatri I."/>
            <person name="Subramanian S."/>
            <person name="Pinnaka A."/>
        </authorList>
    </citation>
    <scope>NUCLEOTIDE SEQUENCE [LARGE SCALE GENOMIC DNA]</scope>
    <source>
        <strain evidence="1 2">AK35</strain>
    </source>
</reference>
<evidence type="ECO:0000313" key="1">
    <source>
        <dbReference type="EMBL" id="EXJ15879.1"/>
    </source>
</evidence>
<evidence type="ECO:0000313" key="2">
    <source>
        <dbReference type="Proteomes" id="UP000019460"/>
    </source>
</evidence>
<dbReference type="AlphaFoldDB" id="W9V8Y3"/>
<keyword evidence="2" id="KW-1185">Reference proteome</keyword>
<organism evidence="1 2">
    <name type="scientific">Imhoffiella purpurea</name>
    <dbReference type="NCBI Taxonomy" id="1249627"/>
    <lineage>
        <taxon>Bacteria</taxon>
        <taxon>Pseudomonadati</taxon>
        <taxon>Pseudomonadota</taxon>
        <taxon>Gammaproteobacteria</taxon>
        <taxon>Chromatiales</taxon>
        <taxon>Chromatiaceae</taxon>
        <taxon>Imhoffiella</taxon>
    </lineage>
</organism>
<dbReference type="RefSeq" id="WP_043751531.1">
    <property type="nucleotide sequence ID" value="NZ_AONC01000020.1"/>
</dbReference>
<name>W9V8Y3_9GAMM</name>
<sequence>MRLFLKVLGWLLTPILLLMLVAGAMVLQDRLPLVRQDLKISAEEGAWTRQWLLQHRPASHRQGQWVDLDLSERQLDLIANALMDKLGQGRADIQLGDGQALIQASLALPWDLVQGYLNLECILVERDHQPSIESARLAGLPLPSALIESFAERAMSRVDHRELVRDLVIAPDRLTLSYAWRPDLLERIGSGMLAEAELPLLLRYQEDLDRWAAEHPRARTVTLADLMSYLFSKAGERPAEADPIRENRAVLMVLAAYVNGQTIRDPDPASDSKAALRPRTVVLRGRPDLSQHFVASAAIAIQGNDTFSSLIGWYKEMSDSKGGSGFSFPDMAANRSGIRLAKLATETPEGARQIQRAAKKGLSEDDFMPRIDGLPEGMNRGAFIAGYGEDKARLYREMIAHIDRRIDDRPLYHQPSS</sequence>
<proteinExistence type="predicted"/>
<comment type="caution">
    <text evidence="1">The sequence shown here is derived from an EMBL/GenBank/DDBJ whole genome shotgun (WGS) entry which is preliminary data.</text>
</comment>
<protein>
    <submittedName>
        <fullName evidence="1">Uncharacterized protein</fullName>
    </submittedName>
</protein>
<gene>
    <name evidence="1" type="ORF">D779_0961</name>
</gene>
<dbReference type="EMBL" id="AONC01000020">
    <property type="protein sequence ID" value="EXJ15879.1"/>
    <property type="molecule type" value="Genomic_DNA"/>
</dbReference>
<dbReference type="OrthoDB" id="9997at2"/>